<feature type="transmembrane region" description="Helical" evidence="9">
    <location>
        <begin position="363"/>
        <end position="385"/>
    </location>
</feature>
<dbReference type="InterPro" id="IPR036739">
    <property type="entry name" value="SLC41_membr_dom_sf"/>
</dbReference>
<keyword evidence="6 9" id="KW-1133">Transmembrane helix</keyword>
<evidence type="ECO:0000256" key="8">
    <source>
        <dbReference type="PROSITE-ProRule" id="PRU00703"/>
    </source>
</evidence>
<sequence>MDRKAEPVTGRQLQDVESAVSKRDFDRVTSSIDAMPSGQVVELLERLSVRDRALVYRMLPKDRASVVFERLDAPLQKELVVGLQDEDVAAIFAGLTPDDRARLVDELPATVATRLLRDLPDDERELTSVVLGYPERSIGRRMNPECVTTHPHLTAGESLQRIRHGLQRAETIYTIPVTDDSRKLVGVVGLRQVMGADPETPVAELMSEADSATATEPAEEAARRCAGLRLLAMPVVDHEDRLVGILTVDDALDILENAESEDQARISGSEPLRRPYLSTPVRTLVQARVVWLLVLAIGATLTVQVLEVFESTLEQMVVLSVFIPLLIGTGGNTGNQAATSITRALALGDVRPRDVAKVALRELRVGVSLGLLLGAAGFVIAGIIYGASIGAVIGLTLAAICTLAATVGGLMPLIARAIKVDPAVFSNPFITTFVDATGLVVYFFIARAILGLG</sequence>
<feature type="domain" description="CBS" evidence="10">
    <location>
        <begin position="205"/>
        <end position="261"/>
    </location>
</feature>
<comment type="subcellular location">
    <subcellularLocation>
        <location evidence="9">Cell membrane</location>
        <topology evidence="9">Multi-pass membrane protein</topology>
    </subcellularLocation>
    <subcellularLocation>
        <location evidence="1">Membrane</location>
        <topology evidence="1">Multi-pass membrane protein</topology>
    </subcellularLocation>
</comment>
<protein>
    <recommendedName>
        <fullName evidence="9">Magnesium transporter MgtE</fullName>
    </recommendedName>
</protein>
<dbReference type="Gene3D" id="3.10.580.10">
    <property type="entry name" value="CBS-domain"/>
    <property type="match status" value="1"/>
</dbReference>
<keyword evidence="8" id="KW-0129">CBS domain</keyword>
<dbReference type="PANTHER" id="PTHR43773">
    <property type="entry name" value="MAGNESIUM TRANSPORTER MGTE"/>
    <property type="match status" value="1"/>
</dbReference>
<dbReference type="CDD" id="cd04606">
    <property type="entry name" value="CBS_pair_Mg_transporter"/>
    <property type="match status" value="1"/>
</dbReference>
<reference evidence="11 12" key="1">
    <citation type="journal article" date="2019" name="Int. J. Syst. Evol. Microbiol.">
        <title>The Global Catalogue of Microorganisms (GCM) 10K type strain sequencing project: providing services to taxonomists for standard genome sequencing and annotation.</title>
        <authorList>
            <consortium name="The Broad Institute Genomics Platform"/>
            <consortium name="The Broad Institute Genome Sequencing Center for Infectious Disease"/>
            <person name="Wu L."/>
            <person name="Ma J."/>
        </authorList>
    </citation>
    <scope>NUCLEOTIDE SEQUENCE [LARGE SCALE GENOMIC DNA]</scope>
    <source>
        <strain evidence="11 12">JCM 15914</strain>
    </source>
</reference>
<dbReference type="InterPro" id="IPR038076">
    <property type="entry name" value="MgtE_N_sf"/>
</dbReference>
<dbReference type="EMBL" id="BAAAQA010000025">
    <property type="protein sequence ID" value="GAA2120938.1"/>
    <property type="molecule type" value="Genomic_DNA"/>
</dbReference>
<evidence type="ECO:0000256" key="9">
    <source>
        <dbReference type="RuleBase" id="RU362011"/>
    </source>
</evidence>
<evidence type="ECO:0000256" key="6">
    <source>
        <dbReference type="ARBA" id="ARBA00022989"/>
    </source>
</evidence>
<comment type="caution">
    <text evidence="9">Lacks conserved residue(s) required for the propagation of feature annotation.</text>
</comment>
<dbReference type="InterPro" id="IPR006669">
    <property type="entry name" value="MgtE_transporter"/>
</dbReference>
<evidence type="ECO:0000256" key="3">
    <source>
        <dbReference type="ARBA" id="ARBA00022448"/>
    </source>
</evidence>
<dbReference type="PROSITE" id="PS51371">
    <property type="entry name" value="CBS"/>
    <property type="match status" value="2"/>
</dbReference>
<comment type="similarity">
    <text evidence="2 9">Belongs to the SLC41A transporter family.</text>
</comment>
<evidence type="ECO:0000259" key="10">
    <source>
        <dbReference type="PROSITE" id="PS51371"/>
    </source>
</evidence>
<dbReference type="InterPro" id="IPR000644">
    <property type="entry name" value="CBS_dom"/>
</dbReference>
<comment type="function">
    <text evidence="9">Acts as a magnesium transporter.</text>
</comment>
<evidence type="ECO:0000256" key="5">
    <source>
        <dbReference type="ARBA" id="ARBA00022842"/>
    </source>
</evidence>
<keyword evidence="5 9" id="KW-0460">Magnesium</keyword>
<evidence type="ECO:0000313" key="11">
    <source>
        <dbReference type="EMBL" id="GAA2120938.1"/>
    </source>
</evidence>
<evidence type="ECO:0000313" key="12">
    <source>
        <dbReference type="Proteomes" id="UP001500166"/>
    </source>
</evidence>
<keyword evidence="3 9" id="KW-0813">Transport</keyword>
<dbReference type="InterPro" id="IPR006667">
    <property type="entry name" value="SLC41_membr_dom"/>
</dbReference>
<evidence type="ECO:0000256" key="2">
    <source>
        <dbReference type="ARBA" id="ARBA00009749"/>
    </source>
</evidence>
<keyword evidence="9" id="KW-1003">Cell membrane</keyword>
<dbReference type="Gene3D" id="1.10.357.20">
    <property type="entry name" value="SLC41 divalent cation transporters, integral membrane domain"/>
    <property type="match status" value="1"/>
</dbReference>
<dbReference type="Pfam" id="PF01769">
    <property type="entry name" value="MgtE"/>
    <property type="match status" value="1"/>
</dbReference>
<feature type="transmembrane region" description="Helical" evidence="9">
    <location>
        <begin position="391"/>
        <end position="415"/>
    </location>
</feature>
<dbReference type="RefSeq" id="WP_238663199.1">
    <property type="nucleotide sequence ID" value="NZ_BAAAQA010000025.1"/>
</dbReference>
<dbReference type="NCBIfam" id="TIGR00400">
    <property type="entry name" value="mgtE"/>
    <property type="match status" value="1"/>
</dbReference>
<dbReference type="Proteomes" id="UP001500166">
    <property type="component" value="Unassembled WGS sequence"/>
</dbReference>
<keyword evidence="4 9" id="KW-0812">Transmembrane</keyword>
<organism evidence="11 12">
    <name type="scientific">Kocuria atrinae</name>
    <dbReference type="NCBI Taxonomy" id="592377"/>
    <lineage>
        <taxon>Bacteria</taxon>
        <taxon>Bacillati</taxon>
        <taxon>Actinomycetota</taxon>
        <taxon>Actinomycetes</taxon>
        <taxon>Micrococcales</taxon>
        <taxon>Micrococcaceae</taxon>
        <taxon>Kocuria</taxon>
    </lineage>
</organism>
<evidence type="ECO:0000256" key="4">
    <source>
        <dbReference type="ARBA" id="ARBA00022692"/>
    </source>
</evidence>
<keyword evidence="12" id="KW-1185">Reference proteome</keyword>
<comment type="caution">
    <text evidence="11">The sequence shown here is derived from an EMBL/GenBank/DDBJ whole genome shotgun (WGS) entry which is preliminary data.</text>
</comment>
<feature type="domain" description="CBS" evidence="10">
    <location>
        <begin position="142"/>
        <end position="204"/>
    </location>
</feature>
<dbReference type="Pfam" id="PF03448">
    <property type="entry name" value="MgtE_N"/>
    <property type="match status" value="1"/>
</dbReference>
<dbReference type="Pfam" id="PF00571">
    <property type="entry name" value="CBS"/>
    <property type="match status" value="2"/>
</dbReference>
<accession>A0ABN2Y2I0</accession>
<dbReference type="SUPFAM" id="SSF158791">
    <property type="entry name" value="MgtE N-terminal domain-like"/>
    <property type="match status" value="1"/>
</dbReference>
<dbReference type="InterPro" id="IPR046342">
    <property type="entry name" value="CBS_dom_sf"/>
</dbReference>
<keyword evidence="9" id="KW-0479">Metal-binding</keyword>
<dbReference type="SMART" id="SM00116">
    <property type="entry name" value="CBS"/>
    <property type="match status" value="2"/>
</dbReference>
<evidence type="ECO:0000256" key="1">
    <source>
        <dbReference type="ARBA" id="ARBA00004141"/>
    </source>
</evidence>
<keyword evidence="7 9" id="KW-0472">Membrane</keyword>
<dbReference type="SMART" id="SM00924">
    <property type="entry name" value="MgtE_N"/>
    <property type="match status" value="1"/>
</dbReference>
<gene>
    <name evidence="11" type="primary">mgtE</name>
    <name evidence="11" type="ORF">GCM10009824_23100</name>
</gene>
<comment type="subunit">
    <text evidence="9">Homodimer.</text>
</comment>
<name>A0ABN2Y2I0_9MICC</name>
<dbReference type="SUPFAM" id="SSF161093">
    <property type="entry name" value="MgtE membrane domain-like"/>
    <property type="match status" value="1"/>
</dbReference>
<feature type="transmembrane region" description="Helical" evidence="9">
    <location>
        <begin position="289"/>
        <end position="309"/>
    </location>
</feature>
<dbReference type="Gene3D" id="1.25.60.10">
    <property type="entry name" value="MgtE N-terminal domain-like"/>
    <property type="match status" value="1"/>
</dbReference>
<proteinExistence type="inferred from homology"/>
<dbReference type="SUPFAM" id="SSF54631">
    <property type="entry name" value="CBS-domain pair"/>
    <property type="match status" value="1"/>
</dbReference>
<dbReference type="PANTHER" id="PTHR43773:SF1">
    <property type="entry name" value="MAGNESIUM TRANSPORTER MGTE"/>
    <property type="match status" value="1"/>
</dbReference>
<dbReference type="InterPro" id="IPR006668">
    <property type="entry name" value="Mg_transptr_MgtE_intracell_dom"/>
</dbReference>
<evidence type="ECO:0000256" key="7">
    <source>
        <dbReference type="ARBA" id="ARBA00023136"/>
    </source>
</evidence>
<feature type="transmembrane region" description="Helical" evidence="9">
    <location>
        <begin position="427"/>
        <end position="450"/>
    </location>
</feature>